<dbReference type="InterPro" id="IPR042099">
    <property type="entry name" value="ANL_N_sf"/>
</dbReference>
<evidence type="ECO:0000256" key="5">
    <source>
        <dbReference type="SAM" id="MobiDB-lite"/>
    </source>
</evidence>
<protein>
    <submittedName>
        <fullName evidence="8">Long-chain-acyl-CoA synthetase</fullName>
        <ecNumber evidence="8">6.2.1.3</ecNumber>
    </submittedName>
</protein>
<evidence type="ECO:0000313" key="9">
    <source>
        <dbReference type="Proteomes" id="UP001310692"/>
    </source>
</evidence>
<dbReference type="Gene3D" id="3.40.50.12780">
    <property type="entry name" value="N-terminal domain of ligase-like"/>
    <property type="match status" value="1"/>
</dbReference>
<name>A0ABU7LXN4_9PROT</name>
<comment type="caution">
    <text evidence="8">The sequence shown here is derived from an EMBL/GenBank/DDBJ whole genome shotgun (WGS) entry which is preliminary data.</text>
</comment>
<keyword evidence="9" id="KW-1185">Reference proteome</keyword>
<sequence>MGFFGDLKREFFTLKELLRVTREVGWIKPDSQKLTPDHLEEIVDAHLELPAFITDDRTISYAEYDAYANQVAHWALEQGLKPGDVVAVFLTNRWEYVPIWVGLSKIGVVAALLNNQITGNSLAHCLNISGANVAIIDGELTEAYASACDLIDCEMAPHVMDGAAGSGERDFDTEVAAQPSERPSREHRAGITAKEPCLKMYTSGTTGLPKAAIIAHTRTMYYLNIFASGANAGPGDRMMMVLPLYHSTGGLCGVGFGISRGGAVIVRKKFSASAFWDECVTFEATLFMYVGELCRFLLAAPETPNETRHSIRCMIGNGLRPDVWERFVDRFKMPRVMEFYGATEGNVGLVNLDSRPGAIGRIPPWLKWRFNVELVAFDLEKEVPIRDADGRCRRTEPGEVGEAVGRIDPDDTRFRFDGYQNKAENEKKILRDVFKPGDAWFRTGDLMKRDKDGYFYFIDRIGDTFRWKSENVSTNEVAEALGHYPGVQQANVYGVPVPGHNGKAGMAALVVGEGFDLDGLQSHVAEALPGYARPLFYRIQTQTDTTGTFKFRKLDLVRDGFDPANISDPLWFAEPEGSMRPLDREVHDALVSGTIRV</sequence>
<evidence type="ECO:0000256" key="1">
    <source>
        <dbReference type="ARBA" id="ARBA00006432"/>
    </source>
</evidence>
<gene>
    <name evidence="8" type="ORF">V0U35_06355</name>
</gene>
<dbReference type="PANTHER" id="PTHR43107:SF15">
    <property type="entry name" value="FATTY ACID TRANSPORT PROTEIN 3, ISOFORM A"/>
    <property type="match status" value="1"/>
</dbReference>
<feature type="domain" description="AMP-binding enzyme C-terminal" evidence="7">
    <location>
        <begin position="476"/>
        <end position="550"/>
    </location>
</feature>
<dbReference type="InterPro" id="IPR000873">
    <property type="entry name" value="AMP-dep_synth/lig_dom"/>
</dbReference>
<comment type="similarity">
    <text evidence="1">Belongs to the ATP-dependent AMP-binding enzyme family.</text>
</comment>
<evidence type="ECO:0000256" key="4">
    <source>
        <dbReference type="ARBA" id="ARBA00022840"/>
    </source>
</evidence>
<feature type="region of interest" description="Disordered" evidence="5">
    <location>
        <begin position="164"/>
        <end position="189"/>
    </location>
</feature>
<evidence type="ECO:0000259" key="7">
    <source>
        <dbReference type="Pfam" id="PF13193"/>
    </source>
</evidence>
<dbReference type="GO" id="GO:0004467">
    <property type="term" value="F:long-chain fatty acid-CoA ligase activity"/>
    <property type="evidence" value="ECO:0007669"/>
    <property type="project" value="UniProtKB-EC"/>
</dbReference>
<keyword evidence="3" id="KW-0547">Nucleotide-binding</keyword>
<dbReference type="Pfam" id="PF00501">
    <property type="entry name" value="AMP-binding"/>
    <property type="match status" value="1"/>
</dbReference>
<keyword evidence="2 8" id="KW-0436">Ligase</keyword>
<dbReference type="Pfam" id="PF13193">
    <property type="entry name" value="AMP-binding_C"/>
    <property type="match status" value="1"/>
</dbReference>
<dbReference type="NCBIfam" id="NF006134">
    <property type="entry name" value="PRK08279.1"/>
    <property type="match status" value="1"/>
</dbReference>
<accession>A0ABU7LXN4</accession>
<keyword evidence="4" id="KW-0067">ATP-binding</keyword>
<dbReference type="EC" id="6.2.1.3" evidence="8"/>
<evidence type="ECO:0000259" key="6">
    <source>
        <dbReference type="Pfam" id="PF00501"/>
    </source>
</evidence>
<dbReference type="PANTHER" id="PTHR43107">
    <property type="entry name" value="LONG-CHAIN FATTY ACID TRANSPORT PROTEIN"/>
    <property type="match status" value="1"/>
</dbReference>
<dbReference type="RefSeq" id="WP_330195838.1">
    <property type="nucleotide sequence ID" value="NZ_JAZDRO010000002.1"/>
</dbReference>
<dbReference type="Gene3D" id="3.30.300.30">
    <property type="match status" value="1"/>
</dbReference>
<evidence type="ECO:0000256" key="3">
    <source>
        <dbReference type="ARBA" id="ARBA00022741"/>
    </source>
</evidence>
<dbReference type="SUPFAM" id="SSF56801">
    <property type="entry name" value="Acetyl-CoA synthetase-like"/>
    <property type="match status" value="1"/>
</dbReference>
<dbReference type="InterPro" id="IPR025110">
    <property type="entry name" value="AMP-bd_C"/>
</dbReference>
<organism evidence="8 9">
    <name type="scientific">Hyphobacterium marinum</name>
    <dbReference type="NCBI Taxonomy" id="3116574"/>
    <lineage>
        <taxon>Bacteria</taxon>
        <taxon>Pseudomonadati</taxon>
        <taxon>Pseudomonadota</taxon>
        <taxon>Alphaproteobacteria</taxon>
        <taxon>Maricaulales</taxon>
        <taxon>Maricaulaceae</taxon>
        <taxon>Hyphobacterium</taxon>
    </lineage>
</organism>
<reference evidence="8 9" key="1">
    <citation type="submission" date="2024-01" db="EMBL/GenBank/DDBJ databases">
        <title>Hyphobacterium bacterium isolated from marine sediment.</title>
        <authorList>
            <person name="Zhao S."/>
        </authorList>
    </citation>
    <scope>NUCLEOTIDE SEQUENCE [LARGE SCALE GENOMIC DNA]</scope>
    <source>
        <strain evidence="8 9">Y60-23</strain>
    </source>
</reference>
<dbReference type="EMBL" id="JAZDRO010000002">
    <property type="protein sequence ID" value="MEE2566298.1"/>
    <property type="molecule type" value="Genomic_DNA"/>
</dbReference>
<feature type="domain" description="AMP-dependent synthetase/ligase" evidence="6">
    <location>
        <begin position="40"/>
        <end position="364"/>
    </location>
</feature>
<dbReference type="InterPro" id="IPR045851">
    <property type="entry name" value="AMP-bd_C_sf"/>
</dbReference>
<evidence type="ECO:0000313" key="8">
    <source>
        <dbReference type="EMBL" id="MEE2566298.1"/>
    </source>
</evidence>
<evidence type="ECO:0000256" key="2">
    <source>
        <dbReference type="ARBA" id="ARBA00022598"/>
    </source>
</evidence>
<proteinExistence type="inferred from homology"/>
<dbReference type="Proteomes" id="UP001310692">
    <property type="component" value="Unassembled WGS sequence"/>
</dbReference>